<dbReference type="EMBL" id="ML995954">
    <property type="protein sequence ID" value="KAF2763877.1"/>
    <property type="molecule type" value="Genomic_DNA"/>
</dbReference>
<accession>A0A6G1KTG3</accession>
<evidence type="ECO:0000313" key="1">
    <source>
        <dbReference type="EMBL" id="KAF2763877.1"/>
    </source>
</evidence>
<sequence length="225" mass="25505">MDDWPHLSSFIGCFEIASRSRCLAQADVLASYYCYHLAAMAGCLRLLQVIFLGHPVFRRSSCSSLFRTMHEILRDHASPVWMSATAHPMNPCSDLVIDWTGVRSQSLPYRRESIIRPSMKRSSQEDRSIFTDSPFEIERKKGRLQTIQDVVSLVTRNTTLNHNVQRRPIGRQLIAVEGLRTSVRSVPYKTLLVSRSCLQSKLQTPTKPPLVRRLGILESQCAGCS</sequence>
<protein>
    <submittedName>
        <fullName evidence="1">Uncharacterized protein</fullName>
    </submittedName>
</protein>
<evidence type="ECO:0000313" key="2">
    <source>
        <dbReference type="Proteomes" id="UP000799436"/>
    </source>
</evidence>
<gene>
    <name evidence="1" type="ORF">EJ03DRAFT_49375</name>
</gene>
<organism evidence="1 2">
    <name type="scientific">Teratosphaeria nubilosa</name>
    <dbReference type="NCBI Taxonomy" id="161662"/>
    <lineage>
        <taxon>Eukaryota</taxon>
        <taxon>Fungi</taxon>
        <taxon>Dikarya</taxon>
        <taxon>Ascomycota</taxon>
        <taxon>Pezizomycotina</taxon>
        <taxon>Dothideomycetes</taxon>
        <taxon>Dothideomycetidae</taxon>
        <taxon>Mycosphaerellales</taxon>
        <taxon>Teratosphaeriaceae</taxon>
        <taxon>Teratosphaeria</taxon>
    </lineage>
</organism>
<proteinExistence type="predicted"/>
<dbReference type="Proteomes" id="UP000799436">
    <property type="component" value="Unassembled WGS sequence"/>
</dbReference>
<name>A0A6G1KTG3_9PEZI</name>
<keyword evidence="2" id="KW-1185">Reference proteome</keyword>
<reference evidence="1" key="1">
    <citation type="journal article" date="2020" name="Stud. Mycol.">
        <title>101 Dothideomycetes genomes: a test case for predicting lifestyles and emergence of pathogens.</title>
        <authorList>
            <person name="Haridas S."/>
            <person name="Albert R."/>
            <person name="Binder M."/>
            <person name="Bloem J."/>
            <person name="Labutti K."/>
            <person name="Salamov A."/>
            <person name="Andreopoulos B."/>
            <person name="Baker S."/>
            <person name="Barry K."/>
            <person name="Bills G."/>
            <person name="Bluhm B."/>
            <person name="Cannon C."/>
            <person name="Castanera R."/>
            <person name="Culley D."/>
            <person name="Daum C."/>
            <person name="Ezra D."/>
            <person name="Gonzalez J."/>
            <person name="Henrissat B."/>
            <person name="Kuo A."/>
            <person name="Liang C."/>
            <person name="Lipzen A."/>
            <person name="Lutzoni F."/>
            <person name="Magnuson J."/>
            <person name="Mondo S."/>
            <person name="Nolan M."/>
            <person name="Ohm R."/>
            <person name="Pangilinan J."/>
            <person name="Park H.-J."/>
            <person name="Ramirez L."/>
            <person name="Alfaro M."/>
            <person name="Sun H."/>
            <person name="Tritt A."/>
            <person name="Yoshinaga Y."/>
            <person name="Zwiers L.-H."/>
            <person name="Turgeon B."/>
            <person name="Goodwin S."/>
            <person name="Spatafora J."/>
            <person name="Crous P."/>
            <person name="Grigoriev I."/>
        </authorList>
    </citation>
    <scope>NUCLEOTIDE SEQUENCE</scope>
    <source>
        <strain evidence="1">CBS 116005</strain>
    </source>
</reference>
<dbReference type="AlphaFoldDB" id="A0A6G1KTG3"/>